<evidence type="ECO:0000256" key="2">
    <source>
        <dbReference type="ARBA" id="ARBA00022737"/>
    </source>
</evidence>
<organism evidence="4 5">
    <name type="scientific">Edaphobacter aggregans</name>
    <dbReference type="NCBI Taxonomy" id="570835"/>
    <lineage>
        <taxon>Bacteria</taxon>
        <taxon>Pseudomonadati</taxon>
        <taxon>Acidobacteriota</taxon>
        <taxon>Terriglobia</taxon>
        <taxon>Terriglobales</taxon>
        <taxon>Acidobacteriaceae</taxon>
        <taxon>Edaphobacter</taxon>
    </lineage>
</organism>
<feature type="domain" description="Beta/gamma crystallin 'Greek key'" evidence="3">
    <location>
        <begin position="101"/>
        <end position="144"/>
    </location>
</feature>
<evidence type="ECO:0000259" key="3">
    <source>
        <dbReference type="PROSITE" id="PS50915"/>
    </source>
</evidence>
<dbReference type="RefSeq" id="WP_125485510.1">
    <property type="nucleotide sequence ID" value="NZ_RSDW01000001.1"/>
</dbReference>
<dbReference type="OrthoDB" id="517442at2"/>
<dbReference type="Pfam" id="PF00030">
    <property type="entry name" value="Crystall"/>
    <property type="match status" value="3"/>
</dbReference>
<sequence length="296" mass="32223">MPEAILFENANFHGAHKHVFTPEPNLNAADDNYFNDKVSSIVILGGTWAFYRNANFNTPYGPVLGTGLYPSVTAIGIRNDDMSSLQPVSTAPTVHGAPIGGQVVLFENANFHGAHKHVFTKEPNLNASDDNFFNDRVSSVAVLSGVWAFFKNAGYDGKYPPLLGPKIHPDGPYPGLYPFVANVGIQNDDMSSLEIVQGGATIQGLSQPLGHVVLFENAGFHGQHKHVFTLEGNLNASDDNFFNDRVSSIVVEQSVWAFYRNSGMNGQYPRTLGPGLYSFVVDYGIQNDDMSSLQPI</sequence>
<comment type="similarity">
    <text evidence="1">Belongs to the beta/gamma-crystallin family.</text>
</comment>
<protein>
    <submittedName>
        <fullName evidence="4">Beta/gamma crystallin</fullName>
    </submittedName>
</protein>
<dbReference type="Gene3D" id="2.60.20.10">
    <property type="entry name" value="Crystallins"/>
    <property type="match status" value="3"/>
</dbReference>
<proteinExistence type="inferred from homology"/>
<evidence type="ECO:0000313" key="4">
    <source>
        <dbReference type="EMBL" id="RSL16963.1"/>
    </source>
</evidence>
<feature type="domain" description="Beta/gamma crystallin 'Greek key'" evidence="3">
    <location>
        <begin position="2"/>
        <end position="45"/>
    </location>
</feature>
<gene>
    <name evidence="4" type="ORF">EDE15_2490</name>
</gene>
<dbReference type="InterPro" id="IPR001064">
    <property type="entry name" value="Beta/gamma_crystallin"/>
</dbReference>
<keyword evidence="2" id="KW-0677">Repeat</keyword>
<name>A0A3R9NXG7_9BACT</name>
<dbReference type="SUPFAM" id="SSF49695">
    <property type="entry name" value="gamma-Crystallin-like"/>
    <property type="match status" value="2"/>
</dbReference>
<comment type="caution">
    <text evidence="4">The sequence shown here is derived from an EMBL/GenBank/DDBJ whole genome shotgun (WGS) entry which is preliminary data.</text>
</comment>
<dbReference type="EMBL" id="RSDW01000001">
    <property type="protein sequence ID" value="RSL16963.1"/>
    <property type="molecule type" value="Genomic_DNA"/>
</dbReference>
<dbReference type="InterPro" id="IPR050252">
    <property type="entry name" value="Beta/Gamma-Crystallin"/>
</dbReference>
<dbReference type="InterPro" id="IPR011024">
    <property type="entry name" value="G_crystallin-like"/>
</dbReference>
<evidence type="ECO:0000313" key="5">
    <source>
        <dbReference type="Proteomes" id="UP000269669"/>
    </source>
</evidence>
<dbReference type="PANTHER" id="PTHR11818">
    <property type="entry name" value="BETA/GAMMA CRYSTALLIN"/>
    <property type="match status" value="1"/>
</dbReference>
<dbReference type="SMART" id="SM00247">
    <property type="entry name" value="XTALbg"/>
    <property type="match status" value="3"/>
</dbReference>
<keyword evidence="5" id="KW-1185">Reference proteome</keyword>
<dbReference type="AlphaFoldDB" id="A0A3R9NXG7"/>
<reference evidence="4 5" key="1">
    <citation type="submission" date="2018-12" db="EMBL/GenBank/DDBJ databases">
        <title>Sequencing of bacterial isolates from soil warming experiment in Harvard Forest, Massachusetts, USA.</title>
        <authorList>
            <person name="Deangelis K."/>
        </authorList>
    </citation>
    <scope>NUCLEOTIDE SEQUENCE [LARGE SCALE GENOMIC DNA]</scope>
    <source>
        <strain evidence="4 5">EB153</strain>
    </source>
</reference>
<accession>A0A3R9NXG7</accession>
<evidence type="ECO:0000256" key="1">
    <source>
        <dbReference type="ARBA" id="ARBA00009646"/>
    </source>
</evidence>
<dbReference type="Proteomes" id="UP000269669">
    <property type="component" value="Unassembled WGS sequence"/>
</dbReference>
<dbReference type="PROSITE" id="PS50915">
    <property type="entry name" value="CRYSTALLIN_BETA_GAMMA"/>
    <property type="match status" value="3"/>
</dbReference>
<feature type="domain" description="Beta/gamma crystallin 'Greek key'" evidence="3">
    <location>
        <begin position="210"/>
        <end position="253"/>
    </location>
</feature>
<dbReference type="PANTHER" id="PTHR11818:SF42">
    <property type="entry name" value="VOLTAGE-GATED HYDROGEN CHANNEL 1"/>
    <property type="match status" value="1"/>
</dbReference>